<proteinExistence type="inferred from homology"/>
<dbReference type="PANTHER" id="PTHR44196">
    <property type="entry name" value="DEHYDROGENASE/REDUCTASE SDR FAMILY MEMBER 7B"/>
    <property type="match status" value="1"/>
</dbReference>
<dbReference type="Gene3D" id="3.40.50.720">
    <property type="entry name" value="NAD(P)-binding Rossmann-like Domain"/>
    <property type="match status" value="1"/>
</dbReference>
<name>A0A4R7JAU9_9ACTN</name>
<dbReference type="Proteomes" id="UP000295371">
    <property type="component" value="Unassembled WGS sequence"/>
</dbReference>
<dbReference type="Pfam" id="PF00106">
    <property type="entry name" value="adh_short"/>
    <property type="match status" value="1"/>
</dbReference>
<dbReference type="EMBL" id="SOAW01000001">
    <property type="protein sequence ID" value="TDT34484.1"/>
    <property type="molecule type" value="Genomic_DNA"/>
</dbReference>
<sequence length="229" mass="24426">MTATDRSNPSPHAVVTGAGSGIGRAVARALVERGWQVTAIARCADRLQELAQECPGITPRPLDLTEFPYPEGLLPERIDALVHAAGMIPEPDLSSARPEDWSYAFALNVTAGAELARLAMPALRRSRGTIVMINSGAGVVEKPRNTIYGATKHALRILANGLRSDEEANGVRVSSVHPGPTDTPMLASEPDRSLLIKPETVAGVVISAITANEDTQLTDIEVRPRRELS</sequence>
<dbReference type="SUPFAM" id="SSF51735">
    <property type="entry name" value="NAD(P)-binding Rossmann-fold domains"/>
    <property type="match status" value="1"/>
</dbReference>
<keyword evidence="4" id="KW-1185">Reference proteome</keyword>
<reference evidence="3 4" key="1">
    <citation type="submission" date="2019-03" db="EMBL/GenBank/DDBJ databases">
        <title>Genomic Encyclopedia of Archaeal and Bacterial Type Strains, Phase II (KMG-II): from individual species to whole genera.</title>
        <authorList>
            <person name="Goeker M."/>
        </authorList>
    </citation>
    <scope>NUCLEOTIDE SEQUENCE [LARGE SCALE GENOMIC DNA]</scope>
    <source>
        <strain evidence="3 4">DSM 24323</strain>
    </source>
</reference>
<dbReference type="AlphaFoldDB" id="A0A4R7JAU9"/>
<dbReference type="InterPro" id="IPR020904">
    <property type="entry name" value="Sc_DH/Rdtase_CS"/>
</dbReference>
<gene>
    <name evidence="3" type="ORF">CLV29_2150</name>
</gene>
<evidence type="ECO:0000256" key="2">
    <source>
        <dbReference type="ARBA" id="ARBA00023002"/>
    </source>
</evidence>
<dbReference type="GO" id="GO:0016491">
    <property type="term" value="F:oxidoreductase activity"/>
    <property type="evidence" value="ECO:0007669"/>
    <property type="project" value="UniProtKB-KW"/>
</dbReference>
<evidence type="ECO:0000313" key="4">
    <source>
        <dbReference type="Proteomes" id="UP000295371"/>
    </source>
</evidence>
<keyword evidence="2" id="KW-0560">Oxidoreductase</keyword>
<accession>A0A4R7JAU9</accession>
<dbReference type="PRINTS" id="PR00081">
    <property type="entry name" value="GDHRDH"/>
</dbReference>
<dbReference type="InterPro" id="IPR036291">
    <property type="entry name" value="NAD(P)-bd_dom_sf"/>
</dbReference>
<evidence type="ECO:0000313" key="3">
    <source>
        <dbReference type="EMBL" id="TDT34484.1"/>
    </source>
</evidence>
<evidence type="ECO:0000256" key="1">
    <source>
        <dbReference type="ARBA" id="ARBA00006484"/>
    </source>
</evidence>
<organism evidence="3 4">
    <name type="scientific">Naumannella halotolerans</name>
    <dbReference type="NCBI Taxonomy" id="993414"/>
    <lineage>
        <taxon>Bacteria</taxon>
        <taxon>Bacillati</taxon>
        <taxon>Actinomycetota</taxon>
        <taxon>Actinomycetes</taxon>
        <taxon>Propionibacteriales</taxon>
        <taxon>Propionibacteriaceae</taxon>
        <taxon>Naumannella</taxon>
    </lineage>
</organism>
<dbReference type="OrthoDB" id="158573at2"/>
<protein>
    <submittedName>
        <fullName evidence="3">NADP-dependent 3-hydroxy acid dehydrogenase YdfG</fullName>
    </submittedName>
</protein>
<dbReference type="PROSITE" id="PS00061">
    <property type="entry name" value="ADH_SHORT"/>
    <property type="match status" value="1"/>
</dbReference>
<comment type="caution">
    <text evidence="3">The sequence shown here is derived from an EMBL/GenBank/DDBJ whole genome shotgun (WGS) entry which is preliminary data.</text>
</comment>
<dbReference type="PANTHER" id="PTHR44196:SF1">
    <property type="entry name" value="DEHYDROGENASE_REDUCTASE SDR FAMILY MEMBER 7B"/>
    <property type="match status" value="1"/>
</dbReference>
<dbReference type="GO" id="GO:0016020">
    <property type="term" value="C:membrane"/>
    <property type="evidence" value="ECO:0007669"/>
    <property type="project" value="TreeGrafter"/>
</dbReference>
<comment type="similarity">
    <text evidence="1">Belongs to the short-chain dehydrogenases/reductases (SDR) family.</text>
</comment>
<dbReference type="InterPro" id="IPR002347">
    <property type="entry name" value="SDR_fam"/>
</dbReference>